<gene>
    <name evidence="1" type="ORF">A4X03_0g9095</name>
</gene>
<comment type="caution">
    <text evidence="1">The sequence shown here is derived from an EMBL/GenBank/DDBJ whole genome shotgun (WGS) entry which is preliminary data.</text>
</comment>
<evidence type="ECO:0000313" key="1">
    <source>
        <dbReference type="EMBL" id="KAE8237511.1"/>
    </source>
</evidence>
<protein>
    <submittedName>
        <fullName evidence="1">Uncharacterized protein</fullName>
    </submittedName>
</protein>
<sequence>LDKAYRQQAGLMDPAFDDIDQIVIKPDGKYLLSQKASKWTIQLGQAMGLNRSFRSLLAMREAGLIEFEKIVVGVFYGHADDLTDKYRVLRGITTGAEHDVVDISSQVEVYSGRAFWSWLAGDEAAQEWVMAGIYRAIVASAATEAETQLSDEKIEHHISGMLSQVGDVKTEQDWISFINAINR</sequence>
<dbReference type="InterPro" id="IPR011335">
    <property type="entry name" value="Restrct_endonuc-II-like"/>
</dbReference>
<dbReference type="GO" id="GO:0006302">
    <property type="term" value="P:double-strand break repair"/>
    <property type="evidence" value="ECO:0007669"/>
    <property type="project" value="UniProtKB-ARBA"/>
</dbReference>
<organism evidence="1 2">
    <name type="scientific">Tilletia caries</name>
    <name type="common">wheat bunt fungus</name>
    <dbReference type="NCBI Taxonomy" id="13290"/>
    <lineage>
        <taxon>Eukaryota</taxon>
        <taxon>Fungi</taxon>
        <taxon>Dikarya</taxon>
        <taxon>Basidiomycota</taxon>
        <taxon>Ustilaginomycotina</taxon>
        <taxon>Exobasidiomycetes</taxon>
        <taxon>Tilletiales</taxon>
        <taxon>Tilletiaceae</taxon>
        <taxon>Tilletia</taxon>
    </lineage>
</organism>
<dbReference type="Proteomes" id="UP000077671">
    <property type="component" value="Unassembled WGS sequence"/>
</dbReference>
<proteinExistence type="predicted"/>
<dbReference type="AlphaFoldDB" id="A0A177SZJ3"/>
<dbReference type="InterPro" id="IPR012297">
    <property type="entry name" value="EcoO109IR_cat_dom_sf"/>
</dbReference>
<reference evidence="1" key="2">
    <citation type="journal article" date="2019" name="IMA Fungus">
        <title>Genome sequencing and comparison of five Tilletia species to identify candidate genes for the detection of regulated species infecting wheat.</title>
        <authorList>
            <person name="Nguyen H.D.T."/>
            <person name="Sultana T."/>
            <person name="Kesanakurti P."/>
            <person name="Hambleton S."/>
        </authorList>
    </citation>
    <scope>NUCLEOTIDE SEQUENCE</scope>
    <source>
        <strain evidence="1">DAOMC 238032</strain>
    </source>
</reference>
<feature type="non-terminal residue" evidence="1">
    <location>
        <position position="1"/>
    </location>
</feature>
<dbReference type="EMBL" id="LWDD02003293">
    <property type="protein sequence ID" value="KAE8237511.1"/>
    <property type="molecule type" value="Genomic_DNA"/>
</dbReference>
<dbReference type="SUPFAM" id="SSF52980">
    <property type="entry name" value="Restriction endonuclease-like"/>
    <property type="match status" value="1"/>
</dbReference>
<accession>A0A177SZJ3</accession>
<evidence type="ECO:0000313" key="2">
    <source>
        <dbReference type="Proteomes" id="UP000077671"/>
    </source>
</evidence>
<dbReference type="Gene3D" id="3.40.1560.10">
    <property type="entry name" value="type ii restriction endonuclease, domain 2"/>
    <property type="match status" value="1"/>
</dbReference>
<name>A0A177SZJ3_9BASI</name>
<reference evidence="1" key="1">
    <citation type="submission" date="2016-04" db="EMBL/GenBank/DDBJ databases">
        <authorList>
            <person name="Nguyen H.D."/>
            <person name="Kesanakurti P."/>
            <person name="Cullis J."/>
            <person name="Levesque C.A."/>
            <person name="Hambleton S."/>
        </authorList>
    </citation>
    <scope>NUCLEOTIDE SEQUENCE</scope>
    <source>
        <strain evidence="1">DAOMC 238032</strain>
    </source>
</reference>